<evidence type="ECO:0000313" key="1">
    <source>
        <dbReference type="EMBL" id="KAJ8621223.1"/>
    </source>
</evidence>
<sequence>MNFGAYYDKTTKAGIACPVKLIGKRGSLDQSSNKWTYQLHDIAPIFRARGTAALTPAERQKRENKLPHTASFAWFFLVNADVDFVRATDCHVCTINGFGQLPACFFLAGFRREPGDSDLWGSLQRKSGYVAEMKWQMHSGSCTPPRRRSIMWKKGRPIILAVDFMGLEVCSVVKSPKSL</sequence>
<organism evidence="1 2">
    <name type="scientific">Persea americana</name>
    <name type="common">Avocado</name>
    <dbReference type="NCBI Taxonomy" id="3435"/>
    <lineage>
        <taxon>Eukaryota</taxon>
        <taxon>Viridiplantae</taxon>
        <taxon>Streptophyta</taxon>
        <taxon>Embryophyta</taxon>
        <taxon>Tracheophyta</taxon>
        <taxon>Spermatophyta</taxon>
        <taxon>Magnoliopsida</taxon>
        <taxon>Magnoliidae</taxon>
        <taxon>Laurales</taxon>
        <taxon>Lauraceae</taxon>
        <taxon>Persea</taxon>
    </lineage>
</organism>
<comment type="caution">
    <text evidence="1">The sequence shown here is derived from an EMBL/GenBank/DDBJ whole genome shotgun (WGS) entry which is preliminary data.</text>
</comment>
<reference evidence="1 2" key="1">
    <citation type="journal article" date="2022" name="Hortic Res">
        <title>A haplotype resolved chromosomal level avocado genome allows analysis of novel avocado genes.</title>
        <authorList>
            <person name="Nath O."/>
            <person name="Fletcher S.J."/>
            <person name="Hayward A."/>
            <person name="Shaw L.M."/>
            <person name="Masouleh A.K."/>
            <person name="Furtado A."/>
            <person name="Henry R.J."/>
            <person name="Mitter N."/>
        </authorList>
    </citation>
    <scope>NUCLEOTIDE SEQUENCE [LARGE SCALE GENOMIC DNA]</scope>
    <source>
        <strain evidence="2">cv. Hass</strain>
    </source>
</reference>
<protein>
    <submittedName>
        <fullName evidence="1">Uncharacterized protein</fullName>
    </submittedName>
</protein>
<keyword evidence="2" id="KW-1185">Reference proteome</keyword>
<gene>
    <name evidence="1" type="ORF">MRB53_029752</name>
</gene>
<name>A0ACC2KJY5_PERAE</name>
<dbReference type="Proteomes" id="UP001234297">
    <property type="component" value="Chromosome 9"/>
</dbReference>
<accession>A0ACC2KJY5</accession>
<dbReference type="EMBL" id="CM056817">
    <property type="protein sequence ID" value="KAJ8621223.1"/>
    <property type="molecule type" value="Genomic_DNA"/>
</dbReference>
<proteinExistence type="predicted"/>
<evidence type="ECO:0000313" key="2">
    <source>
        <dbReference type="Proteomes" id="UP001234297"/>
    </source>
</evidence>